<organism evidence="4 6">
    <name type="scientific">Brevundimonas vesicularis</name>
    <name type="common">Pseudomonas vesicularis</name>
    <dbReference type="NCBI Taxonomy" id="41276"/>
    <lineage>
        <taxon>Bacteria</taxon>
        <taxon>Pseudomonadati</taxon>
        <taxon>Pseudomonadota</taxon>
        <taxon>Alphaproteobacteria</taxon>
        <taxon>Caulobacterales</taxon>
        <taxon>Caulobacteraceae</taxon>
        <taxon>Brevundimonas</taxon>
    </lineage>
</organism>
<keyword evidence="7" id="KW-1185">Reference proteome</keyword>
<feature type="domain" description="Glycosyltransferase subfamily 4-like N-terminal" evidence="3">
    <location>
        <begin position="60"/>
        <end position="159"/>
    </location>
</feature>
<feature type="compositionally biased region" description="Basic and acidic residues" evidence="1">
    <location>
        <begin position="351"/>
        <end position="362"/>
    </location>
</feature>
<reference evidence="5" key="3">
    <citation type="submission" date="2022-06" db="EMBL/GenBank/DDBJ databases">
        <authorList>
            <person name="Hesketh-Best P.J."/>
            <person name="Koch M.J."/>
        </authorList>
    </citation>
    <scope>NUCLEOTIDE SEQUENCE</scope>
    <source>
        <strain evidence="5">PC206-O</strain>
    </source>
</reference>
<evidence type="ECO:0000259" key="2">
    <source>
        <dbReference type="Pfam" id="PF00534"/>
    </source>
</evidence>
<sequence length="370" mass="40947">MRTAILLPPGCLFSEAQPNSMETVVRTMAGVDQGGETRIFCCQGADDGVSTSVDALPAGRSRIPTLIERLRAFRPDVIEHHQQVKQALAVQQALPDTPHLLYRHNALRAPRHPIDRWRYRARYERLDGLVFVSVAERDAFVRTFPDLNDRAFAVPNPIDAGAWLASPENRQTVIAFAGRAMPEKGVDVLCAALPCVLDAHPDWRAVLMLNDWDDHARWAARHVAPLEKYGDRVEVLKSAPLGEVRRRMQTAAIALTPSVWDEPFGLTAIEAHAAGAALISSGRGGLREASGDHALYVDAVTSATLRSAMDRLIRNPDERVALARAGQGYVMDVHTPQRRAAELEQVRRVVRDRRRSTAEHAARKSVTSPR</sequence>
<dbReference type="InterPro" id="IPR001296">
    <property type="entry name" value="Glyco_trans_1"/>
</dbReference>
<reference evidence="4" key="2">
    <citation type="submission" date="2017-12" db="EMBL/GenBank/DDBJ databases">
        <title>FDA dAtabase for Regulatory Grade micrObial Sequences (FDA-ARGOS): Supporting development and validation of Infectious Disease Dx tests.</title>
        <authorList>
            <person name="Campos J."/>
            <person name="Goldberg B."/>
            <person name="Tallon L."/>
            <person name="Sadzewicz L."/>
            <person name="Sengamalay N."/>
            <person name="Ott S."/>
            <person name="Godinez A."/>
            <person name="Nagaraj S."/>
            <person name="Vavikolanu K."/>
            <person name="Vyas G."/>
            <person name="Nadendla S."/>
            <person name="Aluvathingal J."/>
            <person name="Geyer C."/>
            <person name="Nandy P."/>
            <person name="Hobson J."/>
            <person name="Sichtig H."/>
        </authorList>
    </citation>
    <scope>NUCLEOTIDE SEQUENCE</scope>
    <source>
        <strain evidence="4">FDAARGOS_289</strain>
    </source>
</reference>
<dbReference type="CDD" id="cd03801">
    <property type="entry name" value="GT4_PimA-like"/>
    <property type="match status" value="1"/>
</dbReference>
<reference evidence="6" key="1">
    <citation type="submission" date="2017-06" db="EMBL/GenBank/DDBJ databases">
        <title>FDA dAtabase for Regulatory Grade micrObial Sequences (FDA-ARGOS): Supporting development and validation of Infectious Disease Dx tests.</title>
        <authorList>
            <person name="Minogue T."/>
            <person name="Wolcott M."/>
            <person name="Wasieloski L."/>
            <person name="Aguilar W."/>
            <person name="Moore D."/>
            <person name="Tallon L."/>
            <person name="Sadzewicz L."/>
            <person name="Sengamalay N."/>
            <person name="Ott S."/>
            <person name="Godinez A."/>
            <person name="Nagaraj S."/>
            <person name="Nadendla S."/>
            <person name="Geyer C."/>
            <person name="Sichtig H."/>
        </authorList>
    </citation>
    <scope>NUCLEOTIDE SEQUENCE [LARGE SCALE GENOMIC DNA]</scope>
    <source>
        <strain evidence="6">FDAARGOS_289</strain>
    </source>
</reference>
<proteinExistence type="predicted"/>
<dbReference type="Pfam" id="PF13439">
    <property type="entry name" value="Glyco_transf_4"/>
    <property type="match status" value="1"/>
</dbReference>
<evidence type="ECO:0000259" key="3">
    <source>
        <dbReference type="Pfam" id="PF13439"/>
    </source>
</evidence>
<dbReference type="PANTHER" id="PTHR12526">
    <property type="entry name" value="GLYCOSYLTRANSFERASE"/>
    <property type="match status" value="1"/>
</dbReference>
<dbReference type="GeneID" id="34014758"/>
<dbReference type="RefSeq" id="WP_084375237.1">
    <property type="nucleotide sequence ID" value="NZ_CP022048.2"/>
</dbReference>
<dbReference type="AlphaFoldDB" id="A0A1Z3U633"/>
<accession>A0A1Z3U633</accession>
<protein>
    <submittedName>
        <fullName evidence="4">Glycosyl transferase family 1</fullName>
    </submittedName>
    <submittedName>
        <fullName evidence="5">Glycosyltransferase family 4 protein</fullName>
    </submittedName>
</protein>
<keyword evidence="4" id="KW-0808">Transferase</keyword>
<evidence type="ECO:0000256" key="1">
    <source>
        <dbReference type="SAM" id="MobiDB-lite"/>
    </source>
</evidence>
<evidence type="ECO:0000313" key="7">
    <source>
        <dbReference type="Proteomes" id="UP001272940"/>
    </source>
</evidence>
<feature type="region of interest" description="Disordered" evidence="1">
    <location>
        <begin position="351"/>
        <end position="370"/>
    </location>
</feature>
<evidence type="ECO:0000313" key="5">
    <source>
        <dbReference type="EMBL" id="MDX2336047.1"/>
    </source>
</evidence>
<dbReference type="Gene3D" id="3.40.50.2000">
    <property type="entry name" value="Glycogen Phosphorylase B"/>
    <property type="match status" value="2"/>
</dbReference>
<dbReference type="Proteomes" id="UP001272940">
    <property type="component" value="Unassembled WGS sequence"/>
</dbReference>
<dbReference type="EMBL" id="CP022048">
    <property type="protein sequence ID" value="ASE38715.1"/>
    <property type="molecule type" value="Genomic_DNA"/>
</dbReference>
<feature type="domain" description="Glycosyl transferase family 1" evidence="2">
    <location>
        <begin position="169"/>
        <end position="327"/>
    </location>
</feature>
<reference evidence="5 7" key="4">
    <citation type="journal article" date="2023" name="FEMS Microbes">
        <title>Whole genomes of deep-sea sponge-associated bacteria exhibit high novel natural product potential.</title>
        <authorList>
            <person name="Hesketh-Best P.J."/>
            <person name="January G.G."/>
            <person name="Koch M.J."/>
            <person name="Warburton P.J."/>
            <person name="Howell K.L."/>
            <person name="Upton M."/>
        </authorList>
    </citation>
    <scope>NUCLEOTIDE SEQUENCE [LARGE SCALE GENOMIC DNA]</scope>
    <source>
        <strain evidence="5 7">PC206-O</strain>
    </source>
</reference>
<dbReference type="Proteomes" id="UP000197050">
    <property type="component" value="Chromosome"/>
</dbReference>
<dbReference type="SUPFAM" id="SSF53756">
    <property type="entry name" value="UDP-Glycosyltransferase/glycogen phosphorylase"/>
    <property type="match status" value="1"/>
</dbReference>
<evidence type="ECO:0000313" key="6">
    <source>
        <dbReference type="Proteomes" id="UP000197050"/>
    </source>
</evidence>
<dbReference type="EMBL" id="JAMYEC010000010">
    <property type="protein sequence ID" value="MDX2336047.1"/>
    <property type="molecule type" value="Genomic_DNA"/>
</dbReference>
<evidence type="ECO:0000313" key="4">
    <source>
        <dbReference type="EMBL" id="ASE38715.1"/>
    </source>
</evidence>
<dbReference type="GO" id="GO:0016757">
    <property type="term" value="F:glycosyltransferase activity"/>
    <property type="evidence" value="ECO:0007669"/>
    <property type="project" value="InterPro"/>
</dbReference>
<name>A0A1Z3U633_BREVE</name>
<dbReference type="Pfam" id="PF00534">
    <property type="entry name" value="Glycos_transf_1"/>
    <property type="match status" value="1"/>
</dbReference>
<gene>
    <name evidence="4" type="ORF">CEP68_03930</name>
    <name evidence="5" type="ORF">NJD11_13995</name>
</gene>
<dbReference type="KEGG" id="bvc:CEP68_03930"/>
<dbReference type="InterPro" id="IPR028098">
    <property type="entry name" value="Glyco_trans_4-like_N"/>
</dbReference>